<evidence type="ECO:0000256" key="6">
    <source>
        <dbReference type="PIRNR" id="PIRNR039090"/>
    </source>
</evidence>
<dbReference type="Gene3D" id="1.20.120.340">
    <property type="entry name" value="Flagellar protein FliS"/>
    <property type="match status" value="1"/>
</dbReference>
<comment type="subcellular location">
    <subcellularLocation>
        <location evidence="1 6">Cytoplasm</location>
        <location evidence="1 6">Cytosol</location>
    </subcellularLocation>
</comment>
<dbReference type="SUPFAM" id="SSF101116">
    <property type="entry name" value="Flagellar export chaperone FliS"/>
    <property type="match status" value="1"/>
</dbReference>
<dbReference type="EMBL" id="PVLR01000030">
    <property type="protein sequence ID" value="PRD68459.1"/>
    <property type="molecule type" value="Genomic_DNA"/>
</dbReference>
<dbReference type="GO" id="GO:0005829">
    <property type="term" value="C:cytosol"/>
    <property type="evidence" value="ECO:0007669"/>
    <property type="project" value="UniProtKB-SubCell"/>
</dbReference>
<evidence type="ECO:0000313" key="7">
    <source>
        <dbReference type="EMBL" id="PRD68459.1"/>
    </source>
</evidence>
<dbReference type="RefSeq" id="WP_105730027.1">
    <property type="nucleotide sequence ID" value="NZ_PVLR01000030.1"/>
</dbReference>
<evidence type="ECO:0000256" key="2">
    <source>
        <dbReference type="ARBA" id="ARBA00008787"/>
    </source>
</evidence>
<dbReference type="InterPro" id="IPR036584">
    <property type="entry name" value="FliS_sf"/>
</dbReference>
<dbReference type="CDD" id="cd16098">
    <property type="entry name" value="FliS"/>
    <property type="match status" value="1"/>
</dbReference>
<dbReference type="AlphaFoldDB" id="A0A2S9KDC5"/>
<evidence type="ECO:0000256" key="3">
    <source>
        <dbReference type="ARBA" id="ARBA00022490"/>
    </source>
</evidence>
<dbReference type="OrthoDB" id="9792010at2"/>
<evidence type="ECO:0000256" key="1">
    <source>
        <dbReference type="ARBA" id="ARBA00004514"/>
    </source>
</evidence>
<organism evidence="7 8">
    <name type="scientific">Malikia spinosa</name>
    <dbReference type="NCBI Taxonomy" id="86180"/>
    <lineage>
        <taxon>Bacteria</taxon>
        <taxon>Pseudomonadati</taxon>
        <taxon>Pseudomonadota</taxon>
        <taxon>Betaproteobacteria</taxon>
        <taxon>Burkholderiales</taxon>
        <taxon>Comamonadaceae</taxon>
        <taxon>Malikia</taxon>
    </lineage>
</organism>
<dbReference type="Proteomes" id="UP000238326">
    <property type="component" value="Unassembled WGS sequence"/>
</dbReference>
<comment type="caution">
    <text evidence="7">The sequence shown here is derived from an EMBL/GenBank/DDBJ whole genome shotgun (WGS) entry which is preliminary data.</text>
</comment>
<dbReference type="PANTHER" id="PTHR34773:SF1">
    <property type="entry name" value="FLAGELLAR SECRETION CHAPERONE FLIS"/>
    <property type="match status" value="1"/>
</dbReference>
<evidence type="ECO:0000256" key="5">
    <source>
        <dbReference type="ARBA" id="ARBA00023186"/>
    </source>
</evidence>
<dbReference type="NCBIfam" id="TIGR00208">
    <property type="entry name" value="fliS"/>
    <property type="match status" value="1"/>
</dbReference>
<keyword evidence="7" id="KW-0966">Cell projection</keyword>
<evidence type="ECO:0000256" key="4">
    <source>
        <dbReference type="ARBA" id="ARBA00022795"/>
    </source>
</evidence>
<keyword evidence="3 6" id="KW-0963">Cytoplasm</keyword>
<dbReference type="PANTHER" id="PTHR34773">
    <property type="entry name" value="FLAGELLAR SECRETION CHAPERONE FLIS"/>
    <property type="match status" value="1"/>
</dbReference>
<keyword evidence="5" id="KW-0143">Chaperone</keyword>
<accession>A0A2S9KDC5</accession>
<protein>
    <recommendedName>
        <fullName evidence="6">Flagellar secretion chaperone FliS</fullName>
    </recommendedName>
</protein>
<dbReference type="Pfam" id="PF02561">
    <property type="entry name" value="FliS"/>
    <property type="match status" value="1"/>
</dbReference>
<evidence type="ECO:0000313" key="8">
    <source>
        <dbReference type="Proteomes" id="UP000238326"/>
    </source>
</evidence>
<keyword evidence="7" id="KW-0282">Flagellum</keyword>
<proteinExistence type="inferred from homology"/>
<sequence>MFGSNRSAAKAYARVGLETGVTAASPHKLIAMLFEGAMIAILRAQNHMQAGQIAEKGQAISKAISIIDSGLHASLNLKAGGEVAENLDALYGYMTQQLAQAHLKNDPAILQEVHGLLSQLKSAWDAIDPQAAARAEVSAGQAASGQVFASVKA</sequence>
<dbReference type="GO" id="GO:0044780">
    <property type="term" value="P:bacterial-type flagellum assembly"/>
    <property type="evidence" value="ECO:0007669"/>
    <property type="project" value="InterPro"/>
</dbReference>
<dbReference type="InterPro" id="IPR003713">
    <property type="entry name" value="FliS"/>
</dbReference>
<comment type="similarity">
    <text evidence="2 6">Belongs to the FliS family.</text>
</comment>
<keyword evidence="7" id="KW-0969">Cilium</keyword>
<dbReference type="PIRSF" id="PIRSF039090">
    <property type="entry name" value="Flis"/>
    <property type="match status" value="1"/>
</dbReference>
<name>A0A2S9KDC5_9BURK</name>
<reference evidence="7 8" key="1">
    <citation type="submission" date="2018-03" db="EMBL/GenBank/DDBJ databases">
        <title>Comparative genomics illustrates the genes involved in a hyperalkaliphilic mechanisms of Serpentinomonas isolated from highly-alkaline calcium-rich serpentinized springs.</title>
        <authorList>
            <person name="Suzuki S."/>
            <person name="Ishii S."/>
            <person name="Walworth N."/>
            <person name="Bird L."/>
            <person name="Kuenen J.G."/>
            <person name="Nealson K.H."/>
        </authorList>
    </citation>
    <scope>NUCLEOTIDE SEQUENCE [LARGE SCALE GENOMIC DNA]</scope>
    <source>
        <strain evidence="7 8">83</strain>
    </source>
</reference>
<keyword evidence="4 6" id="KW-1005">Bacterial flagellum biogenesis</keyword>
<dbReference type="GO" id="GO:0071973">
    <property type="term" value="P:bacterial-type flagellum-dependent cell motility"/>
    <property type="evidence" value="ECO:0007669"/>
    <property type="project" value="TreeGrafter"/>
</dbReference>
<keyword evidence="8" id="KW-1185">Reference proteome</keyword>
<gene>
    <name evidence="7" type="primary">fliS</name>
    <name evidence="7" type="ORF">C6P61_11265</name>
</gene>